<keyword evidence="3" id="KW-1185">Reference proteome</keyword>
<dbReference type="EMBL" id="JH413808">
    <property type="protein sequence ID" value="EHL31801.1"/>
    <property type="molecule type" value="Genomic_DNA"/>
</dbReference>
<dbReference type="Proteomes" id="UP000002770">
    <property type="component" value="Unassembled WGS sequence"/>
</dbReference>
<sequence length="195" mass="22623">MNVIKPLKILQLNLYSWFLIIVYLAASITMESHSNAAHWEGFYLSSPIIILVIIWSEIRISILNSYTGAISKKEAIFHNDLFLITFSFISGTLLSFLFEYKNSDVLGWWPVIIYIMAIYGFLFAFIFSFTARGLDDHKKYTFVYFFLLLLFPSLSLLGCFDNNRFNVFIGLLLGVHLLFVLVYRILLLIRKSTSK</sequence>
<feature type="transmembrane region" description="Helical" evidence="1">
    <location>
        <begin position="106"/>
        <end position="129"/>
    </location>
</feature>
<proteinExistence type="predicted"/>
<dbReference type="AlphaFoldDB" id="G9ELG6"/>
<accession>G9ELG6</accession>
<dbReference type="STRING" id="658187.LDG_5964"/>
<keyword evidence="1" id="KW-0812">Transmembrane</keyword>
<keyword evidence="1" id="KW-1133">Transmembrane helix</keyword>
<dbReference type="OrthoDB" id="5637167at2"/>
<reference evidence="2 3" key="1">
    <citation type="journal article" date="2011" name="BMC Genomics">
        <title>Insight into cross-talk between intra-amoebal pathogens.</title>
        <authorList>
            <person name="Gimenez G."/>
            <person name="Bertelli C."/>
            <person name="Moliner C."/>
            <person name="Robert C."/>
            <person name="Raoult D."/>
            <person name="Fournier P.E."/>
            <person name="Greub G."/>
        </authorList>
    </citation>
    <scope>NUCLEOTIDE SEQUENCE [LARGE SCALE GENOMIC DNA]</scope>
    <source>
        <strain evidence="2 3">LLAP12</strain>
    </source>
</reference>
<feature type="transmembrane region" description="Helical" evidence="1">
    <location>
        <begin position="141"/>
        <end position="160"/>
    </location>
</feature>
<organism evidence="2 3">
    <name type="scientific">Legionella drancourtii LLAP12</name>
    <dbReference type="NCBI Taxonomy" id="658187"/>
    <lineage>
        <taxon>Bacteria</taxon>
        <taxon>Pseudomonadati</taxon>
        <taxon>Pseudomonadota</taxon>
        <taxon>Gammaproteobacteria</taxon>
        <taxon>Legionellales</taxon>
        <taxon>Legionellaceae</taxon>
        <taxon>Legionella</taxon>
    </lineage>
</organism>
<keyword evidence="1" id="KW-0472">Membrane</keyword>
<feature type="transmembrane region" description="Helical" evidence="1">
    <location>
        <begin position="42"/>
        <end position="60"/>
    </location>
</feature>
<name>G9ELG6_9GAMM</name>
<protein>
    <recommendedName>
        <fullName evidence="4">Transmembrane protein</fullName>
    </recommendedName>
</protein>
<dbReference type="eggNOG" id="ENOG5031EHF">
    <property type="taxonomic scope" value="Bacteria"/>
</dbReference>
<gene>
    <name evidence="2" type="ORF">LDG_5964</name>
</gene>
<evidence type="ECO:0000313" key="2">
    <source>
        <dbReference type="EMBL" id="EHL31801.1"/>
    </source>
</evidence>
<dbReference type="RefSeq" id="WP_006869912.1">
    <property type="nucleotide sequence ID" value="NZ_JH413808.1"/>
</dbReference>
<dbReference type="HOGENOM" id="CLU_1388713_0_0_6"/>
<feature type="transmembrane region" description="Helical" evidence="1">
    <location>
        <begin position="12"/>
        <end position="30"/>
    </location>
</feature>
<evidence type="ECO:0008006" key="4">
    <source>
        <dbReference type="Google" id="ProtNLM"/>
    </source>
</evidence>
<dbReference type="InParanoid" id="G9ELG6"/>
<evidence type="ECO:0000313" key="3">
    <source>
        <dbReference type="Proteomes" id="UP000002770"/>
    </source>
</evidence>
<feature type="transmembrane region" description="Helical" evidence="1">
    <location>
        <begin position="81"/>
        <end position="100"/>
    </location>
</feature>
<evidence type="ECO:0000256" key="1">
    <source>
        <dbReference type="SAM" id="Phobius"/>
    </source>
</evidence>
<feature type="transmembrane region" description="Helical" evidence="1">
    <location>
        <begin position="166"/>
        <end position="189"/>
    </location>
</feature>